<sequence>MNQGRRLPKKEEHNHTARTPAVNCRVLLIRSAAAPLWSSAVSPPGAGALPTSYSSTLSFKISSFNQNDSTEKTAI</sequence>
<reference evidence="2 3" key="1">
    <citation type="submission" date="2019-05" db="EMBL/GenBank/DDBJ databases">
        <title>Another draft genome of Portunus trituberculatus and its Hox gene families provides insights of decapod evolution.</title>
        <authorList>
            <person name="Jeong J.-H."/>
            <person name="Song I."/>
            <person name="Kim S."/>
            <person name="Choi T."/>
            <person name="Kim D."/>
            <person name="Ryu S."/>
            <person name="Kim W."/>
        </authorList>
    </citation>
    <scope>NUCLEOTIDE SEQUENCE [LARGE SCALE GENOMIC DNA]</scope>
    <source>
        <tissue evidence="2">Muscle</tissue>
    </source>
</reference>
<accession>A0A5B7GSU7</accession>
<name>A0A5B7GSU7_PORTR</name>
<feature type="region of interest" description="Disordered" evidence="1">
    <location>
        <begin position="1"/>
        <end position="20"/>
    </location>
</feature>
<keyword evidence="3" id="KW-1185">Reference proteome</keyword>
<evidence type="ECO:0000313" key="3">
    <source>
        <dbReference type="Proteomes" id="UP000324222"/>
    </source>
</evidence>
<protein>
    <submittedName>
        <fullName evidence="2">Uncharacterized protein</fullName>
    </submittedName>
</protein>
<gene>
    <name evidence="2" type="ORF">E2C01_055969</name>
</gene>
<evidence type="ECO:0000313" key="2">
    <source>
        <dbReference type="EMBL" id="MPC61892.1"/>
    </source>
</evidence>
<organism evidence="2 3">
    <name type="scientific">Portunus trituberculatus</name>
    <name type="common">Swimming crab</name>
    <name type="synonym">Neptunus trituberculatus</name>
    <dbReference type="NCBI Taxonomy" id="210409"/>
    <lineage>
        <taxon>Eukaryota</taxon>
        <taxon>Metazoa</taxon>
        <taxon>Ecdysozoa</taxon>
        <taxon>Arthropoda</taxon>
        <taxon>Crustacea</taxon>
        <taxon>Multicrustacea</taxon>
        <taxon>Malacostraca</taxon>
        <taxon>Eumalacostraca</taxon>
        <taxon>Eucarida</taxon>
        <taxon>Decapoda</taxon>
        <taxon>Pleocyemata</taxon>
        <taxon>Brachyura</taxon>
        <taxon>Eubrachyura</taxon>
        <taxon>Portunoidea</taxon>
        <taxon>Portunidae</taxon>
        <taxon>Portuninae</taxon>
        <taxon>Portunus</taxon>
    </lineage>
</organism>
<dbReference type="Proteomes" id="UP000324222">
    <property type="component" value="Unassembled WGS sequence"/>
</dbReference>
<comment type="caution">
    <text evidence="2">The sequence shown here is derived from an EMBL/GenBank/DDBJ whole genome shotgun (WGS) entry which is preliminary data.</text>
</comment>
<dbReference type="EMBL" id="VSRR010019068">
    <property type="protein sequence ID" value="MPC61892.1"/>
    <property type="molecule type" value="Genomic_DNA"/>
</dbReference>
<proteinExistence type="predicted"/>
<evidence type="ECO:0000256" key="1">
    <source>
        <dbReference type="SAM" id="MobiDB-lite"/>
    </source>
</evidence>
<dbReference type="AlphaFoldDB" id="A0A5B7GSU7"/>